<proteinExistence type="predicted"/>
<dbReference type="EMBL" id="WUBL01000101">
    <property type="protein sequence ID" value="KAF2965941.1"/>
    <property type="molecule type" value="Genomic_DNA"/>
</dbReference>
<protein>
    <submittedName>
        <fullName evidence="2">Uncharacterized protein</fullName>
    </submittedName>
</protein>
<accession>A0A7C8IKJ2</accession>
<sequence length="109" mass="11934">MFSERAGGEPPPPEEQLSGGENYTVPILKLVDFDNAMEITAPEALPARKSFDTELALANKMKRDATKLAGTSKSSTDLRNVATDMNILEIGVVMDRLLTDNFTNPLELH</sequence>
<evidence type="ECO:0000313" key="2">
    <source>
        <dbReference type="EMBL" id="KAF2965941.1"/>
    </source>
</evidence>
<gene>
    <name evidence="2" type="ORF">GQX73_g7644</name>
</gene>
<dbReference type="OrthoDB" id="4772709at2759"/>
<keyword evidence="3" id="KW-1185">Reference proteome</keyword>
<dbReference type="Proteomes" id="UP000481858">
    <property type="component" value="Unassembled WGS sequence"/>
</dbReference>
<name>A0A7C8IKJ2_9PEZI</name>
<evidence type="ECO:0000313" key="3">
    <source>
        <dbReference type="Proteomes" id="UP000481858"/>
    </source>
</evidence>
<comment type="caution">
    <text evidence="2">The sequence shown here is derived from an EMBL/GenBank/DDBJ whole genome shotgun (WGS) entry which is preliminary data.</text>
</comment>
<organism evidence="2 3">
    <name type="scientific">Xylaria multiplex</name>
    <dbReference type="NCBI Taxonomy" id="323545"/>
    <lineage>
        <taxon>Eukaryota</taxon>
        <taxon>Fungi</taxon>
        <taxon>Dikarya</taxon>
        <taxon>Ascomycota</taxon>
        <taxon>Pezizomycotina</taxon>
        <taxon>Sordariomycetes</taxon>
        <taxon>Xylariomycetidae</taxon>
        <taxon>Xylariales</taxon>
        <taxon>Xylariaceae</taxon>
        <taxon>Xylaria</taxon>
    </lineage>
</organism>
<feature type="region of interest" description="Disordered" evidence="1">
    <location>
        <begin position="1"/>
        <end position="21"/>
    </location>
</feature>
<dbReference type="AlphaFoldDB" id="A0A7C8IKJ2"/>
<evidence type="ECO:0000256" key="1">
    <source>
        <dbReference type="SAM" id="MobiDB-lite"/>
    </source>
</evidence>
<dbReference type="InParanoid" id="A0A7C8IKJ2"/>
<reference evidence="2 3" key="1">
    <citation type="submission" date="2019-12" db="EMBL/GenBank/DDBJ databases">
        <title>Draft genome sequence of the ascomycete Xylaria multiplex DSM 110363.</title>
        <authorList>
            <person name="Buettner E."/>
            <person name="Kellner H."/>
        </authorList>
    </citation>
    <scope>NUCLEOTIDE SEQUENCE [LARGE SCALE GENOMIC DNA]</scope>
    <source>
        <strain evidence="2 3">DSM 110363</strain>
    </source>
</reference>